<keyword evidence="6 10" id="KW-0326">Glycosidase</keyword>
<evidence type="ECO:0000256" key="11">
    <source>
        <dbReference type="SAM" id="SignalP"/>
    </source>
</evidence>
<dbReference type="GO" id="GO:0009986">
    <property type="term" value="C:cell surface"/>
    <property type="evidence" value="ECO:0007669"/>
    <property type="project" value="TreeGrafter"/>
</dbReference>
<evidence type="ECO:0000256" key="5">
    <source>
        <dbReference type="ARBA" id="ARBA00022801"/>
    </source>
</evidence>
<dbReference type="InterPro" id="IPR017853">
    <property type="entry name" value="GH"/>
</dbReference>
<organism evidence="13 14">
    <name type="scientific">Lineolata rhizophorae</name>
    <dbReference type="NCBI Taxonomy" id="578093"/>
    <lineage>
        <taxon>Eukaryota</taxon>
        <taxon>Fungi</taxon>
        <taxon>Dikarya</taxon>
        <taxon>Ascomycota</taxon>
        <taxon>Pezizomycotina</taxon>
        <taxon>Dothideomycetes</taxon>
        <taxon>Dothideomycetes incertae sedis</taxon>
        <taxon>Lineolatales</taxon>
        <taxon>Lineolataceae</taxon>
        <taxon>Lineolata</taxon>
    </lineage>
</organism>
<evidence type="ECO:0000256" key="4">
    <source>
        <dbReference type="ARBA" id="ARBA00022729"/>
    </source>
</evidence>
<dbReference type="Pfam" id="PF00150">
    <property type="entry name" value="Cellulase"/>
    <property type="match status" value="1"/>
</dbReference>
<evidence type="ECO:0000256" key="3">
    <source>
        <dbReference type="ARBA" id="ARBA00022525"/>
    </source>
</evidence>
<keyword evidence="14" id="KW-1185">Reference proteome</keyword>
<evidence type="ECO:0000313" key="13">
    <source>
        <dbReference type="EMBL" id="KAF2458449.1"/>
    </source>
</evidence>
<evidence type="ECO:0000256" key="1">
    <source>
        <dbReference type="ARBA" id="ARBA00004613"/>
    </source>
</evidence>
<evidence type="ECO:0000259" key="12">
    <source>
        <dbReference type="Pfam" id="PF00150"/>
    </source>
</evidence>
<dbReference type="FunFam" id="3.20.20.80:FF:000033">
    <property type="entry name" value="Glucan 1,3-beta-glucosidase A"/>
    <property type="match status" value="1"/>
</dbReference>
<proteinExistence type="inferred from homology"/>
<feature type="chain" id="PRO_5025574147" description="glucan 1,3-beta-glucosidase" evidence="11">
    <location>
        <begin position="27"/>
        <end position="417"/>
    </location>
</feature>
<dbReference type="PANTHER" id="PTHR31297:SF1">
    <property type="entry name" value="GLUCAN 1,3-BETA-GLUCOSIDASE I_II-RELATED"/>
    <property type="match status" value="1"/>
</dbReference>
<dbReference type="GO" id="GO:0071555">
    <property type="term" value="P:cell wall organization"/>
    <property type="evidence" value="ECO:0007669"/>
    <property type="project" value="UniProtKB-KW"/>
</dbReference>
<dbReference type="Gene3D" id="3.20.20.80">
    <property type="entry name" value="Glycosidases"/>
    <property type="match status" value="1"/>
</dbReference>
<dbReference type="AlphaFoldDB" id="A0A6A6P3I4"/>
<name>A0A6A6P3I4_9PEZI</name>
<feature type="domain" description="Glycoside hydrolase family 5" evidence="12">
    <location>
        <begin position="90"/>
        <end position="232"/>
    </location>
</feature>
<evidence type="ECO:0000256" key="2">
    <source>
        <dbReference type="ARBA" id="ARBA00005641"/>
    </source>
</evidence>
<dbReference type="PANTHER" id="PTHR31297">
    <property type="entry name" value="GLUCAN ENDO-1,6-BETA-GLUCOSIDASE B"/>
    <property type="match status" value="1"/>
</dbReference>
<dbReference type="Proteomes" id="UP000799766">
    <property type="component" value="Unassembled WGS sequence"/>
</dbReference>
<comment type="similarity">
    <text evidence="2 10">Belongs to the glycosyl hydrolase 5 (cellulase A) family.</text>
</comment>
<comment type="catalytic activity">
    <reaction evidence="8">
        <text>Successive hydrolysis of beta-D-glucose units from the non-reducing ends of (1-&gt;3)-beta-D-glucans, releasing alpha-glucose.</text>
        <dbReference type="EC" id="3.2.1.58"/>
    </reaction>
</comment>
<keyword evidence="3" id="KW-0964">Secreted</keyword>
<gene>
    <name evidence="13" type="ORF">BDY21DRAFT_342554</name>
</gene>
<dbReference type="GO" id="GO:0005576">
    <property type="term" value="C:extracellular region"/>
    <property type="evidence" value="ECO:0007669"/>
    <property type="project" value="UniProtKB-SubCell"/>
</dbReference>
<comment type="subcellular location">
    <subcellularLocation>
        <location evidence="1">Secreted</location>
    </subcellularLocation>
</comment>
<dbReference type="InterPro" id="IPR050386">
    <property type="entry name" value="Glycosyl_hydrolase_5"/>
</dbReference>
<dbReference type="EC" id="3.2.1.58" evidence="9"/>
<evidence type="ECO:0000256" key="7">
    <source>
        <dbReference type="ARBA" id="ARBA00023316"/>
    </source>
</evidence>
<dbReference type="SUPFAM" id="SSF51445">
    <property type="entry name" value="(Trans)glycosidases"/>
    <property type="match status" value="1"/>
</dbReference>
<reference evidence="13" key="1">
    <citation type="journal article" date="2020" name="Stud. Mycol.">
        <title>101 Dothideomycetes genomes: a test case for predicting lifestyles and emergence of pathogens.</title>
        <authorList>
            <person name="Haridas S."/>
            <person name="Albert R."/>
            <person name="Binder M."/>
            <person name="Bloem J."/>
            <person name="Labutti K."/>
            <person name="Salamov A."/>
            <person name="Andreopoulos B."/>
            <person name="Baker S."/>
            <person name="Barry K."/>
            <person name="Bills G."/>
            <person name="Bluhm B."/>
            <person name="Cannon C."/>
            <person name="Castanera R."/>
            <person name="Culley D."/>
            <person name="Daum C."/>
            <person name="Ezra D."/>
            <person name="Gonzalez J."/>
            <person name="Henrissat B."/>
            <person name="Kuo A."/>
            <person name="Liang C."/>
            <person name="Lipzen A."/>
            <person name="Lutzoni F."/>
            <person name="Magnuson J."/>
            <person name="Mondo S."/>
            <person name="Nolan M."/>
            <person name="Ohm R."/>
            <person name="Pangilinan J."/>
            <person name="Park H.-J."/>
            <person name="Ramirez L."/>
            <person name="Alfaro M."/>
            <person name="Sun H."/>
            <person name="Tritt A."/>
            <person name="Yoshinaga Y."/>
            <person name="Zwiers L.-H."/>
            <person name="Turgeon B."/>
            <person name="Goodwin S."/>
            <person name="Spatafora J."/>
            <person name="Crous P."/>
            <person name="Grigoriev I."/>
        </authorList>
    </citation>
    <scope>NUCLEOTIDE SEQUENCE</scope>
    <source>
        <strain evidence="13">ATCC 16933</strain>
    </source>
</reference>
<evidence type="ECO:0000256" key="8">
    <source>
        <dbReference type="ARBA" id="ARBA00036824"/>
    </source>
</evidence>
<dbReference type="GO" id="GO:0004338">
    <property type="term" value="F:glucan exo-1,3-beta-glucosidase activity"/>
    <property type="evidence" value="ECO:0007669"/>
    <property type="project" value="UniProtKB-EC"/>
</dbReference>
<dbReference type="GO" id="GO:0009251">
    <property type="term" value="P:glucan catabolic process"/>
    <property type="evidence" value="ECO:0007669"/>
    <property type="project" value="TreeGrafter"/>
</dbReference>
<evidence type="ECO:0000313" key="14">
    <source>
        <dbReference type="Proteomes" id="UP000799766"/>
    </source>
</evidence>
<dbReference type="InterPro" id="IPR001547">
    <property type="entry name" value="Glyco_hydro_5"/>
</dbReference>
<keyword evidence="5 10" id="KW-0378">Hydrolase</keyword>
<accession>A0A6A6P3I4</accession>
<protein>
    <recommendedName>
        <fullName evidence="9">glucan 1,3-beta-glucosidase</fullName>
        <ecNumber evidence="9">3.2.1.58</ecNumber>
    </recommendedName>
</protein>
<dbReference type="OrthoDB" id="62120at2759"/>
<dbReference type="EMBL" id="MU001678">
    <property type="protein sequence ID" value="KAF2458449.1"/>
    <property type="molecule type" value="Genomic_DNA"/>
</dbReference>
<keyword evidence="4 11" id="KW-0732">Signal</keyword>
<evidence type="ECO:0000256" key="6">
    <source>
        <dbReference type="ARBA" id="ARBA00023295"/>
    </source>
</evidence>
<feature type="signal peptide" evidence="11">
    <location>
        <begin position="1"/>
        <end position="26"/>
    </location>
</feature>
<evidence type="ECO:0000256" key="10">
    <source>
        <dbReference type="RuleBase" id="RU361153"/>
    </source>
</evidence>
<sequence>MVLRAVLIPAALAAVSLLAPLAGGAALDSVKRDLKFDYNNQKVRGVNLGGWLVLEPWITPSMFDEWAGGGGAVDEYTFSQVLGSDEAQNRLQRHWSSWITQDDINHIAAAGMNHIRIPIGYWSVMPVYGDPYVQGAYDYLGQALDWAAGAGLLVMIDLHGAPGSQNGFDNSGRYGAIEWTQGNTVDHTIRVLNKIRDDYASHPAVTSIELLNEPMGGSLDMGTVRQFYMDGWGNLKDSNLVVAFHDAFQGVTSWNDWGDGMWYLMLDTHHYQIFDNGQVSMSPEDHVSAACSFGNQMASNNKWTICGEFSGAITDCAKWLNGLGNGARYDGTYPGSSYVGSCDGKYTGSVAGLSDADKYNIGRFVEAQLDAFERRTGWIFWTWKTESAPEWNMKDLLANGLFPQPLDSRNYPGQCGY</sequence>
<keyword evidence="7" id="KW-0961">Cell wall biogenesis/degradation</keyword>
<evidence type="ECO:0000256" key="9">
    <source>
        <dbReference type="ARBA" id="ARBA00038929"/>
    </source>
</evidence>